<feature type="chain" id="PRO_5005865022" description="RHS repeat protein" evidence="1">
    <location>
        <begin position="20"/>
        <end position="1137"/>
    </location>
</feature>
<evidence type="ECO:0000313" key="2">
    <source>
        <dbReference type="EMBL" id="KPE48988.1"/>
    </source>
</evidence>
<gene>
    <name evidence="2" type="ORF">AOB46_22450</name>
</gene>
<protein>
    <recommendedName>
        <fullName evidence="4">RHS repeat protein</fullName>
    </recommendedName>
</protein>
<dbReference type="PATRIC" id="fig|253.9.peg.3243"/>
<dbReference type="AlphaFoldDB" id="A0A0N0ZRY0"/>
<comment type="caution">
    <text evidence="2">The sequence shown here is derived from an EMBL/GenBank/DDBJ whole genome shotgun (WGS) entry which is preliminary data.</text>
</comment>
<dbReference type="RefSeq" id="WP_062703598.1">
    <property type="nucleotide sequence ID" value="NZ_LJOD01000037.1"/>
</dbReference>
<dbReference type="OrthoDB" id="9814627at2"/>
<dbReference type="EMBL" id="LJOD01000037">
    <property type="protein sequence ID" value="KPE48988.1"/>
    <property type="molecule type" value="Genomic_DNA"/>
</dbReference>
<proteinExistence type="predicted"/>
<name>A0A0N0ZRY0_CHRID</name>
<organism evidence="2 3">
    <name type="scientific">Chryseobacterium indologenes</name>
    <name type="common">Flavobacterium indologenes</name>
    <dbReference type="NCBI Taxonomy" id="253"/>
    <lineage>
        <taxon>Bacteria</taxon>
        <taxon>Pseudomonadati</taxon>
        <taxon>Bacteroidota</taxon>
        <taxon>Flavobacteriia</taxon>
        <taxon>Flavobacteriales</taxon>
        <taxon>Weeksellaceae</taxon>
        <taxon>Chryseobacterium group</taxon>
        <taxon>Chryseobacterium</taxon>
    </lineage>
</organism>
<dbReference type="Proteomes" id="UP000037953">
    <property type="component" value="Unassembled WGS sequence"/>
</dbReference>
<evidence type="ECO:0000256" key="1">
    <source>
        <dbReference type="SAM" id="SignalP"/>
    </source>
</evidence>
<evidence type="ECO:0008006" key="4">
    <source>
        <dbReference type="Google" id="ProtNLM"/>
    </source>
</evidence>
<keyword evidence="1" id="KW-0732">Signal</keyword>
<feature type="signal peptide" evidence="1">
    <location>
        <begin position="1"/>
        <end position="19"/>
    </location>
</feature>
<evidence type="ECO:0000313" key="3">
    <source>
        <dbReference type="Proteomes" id="UP000037953"/>
    </source>
</evidence>
<accession>A0A0N0ZRY0</accession>
<sequence length="1137" mass="127126">MKKNITSLFFCLSIGTAVAQTSTSGQSTLPNIIPPSAESYKLGTFGNIPVSLFTGNANVNIPLTSYETKNIKLPITLSYSSNGIKVDDMNGSTGLGWTLNAGGVITRIIRDLPDEDNQSATIVPENIDGLGVNHPTIMQFFQDASYGDVDTEQDLYMANFNGIQIKFVFNRKGIPVIYSQKDVIIEGKSGGPSFTITTDDGMKYYFTDEETTSNRTSGDGHSMMSVSASAWYLTKIEDIATGETVFIENADGGYSTTISQSQTLSYTSPTGGTMYSGCGNPPFIRYPQVSELISHNQTVNGKQIKRIYSSNPAYGEILFDYTQYSQNTDFKSLTRVVKKLGNIIINNIDLTYNFTGNKRLFLTSVNDNIPKALHQFEYINPQEFPVRLAFSKDAWGYYNGIPYNTNLVPKIDKLTNWASYQGAITAVIPEKTEIGMLKKIIYPTKGSSEFFYENHTKIEKNALLSEAEFTGVQIKATSDDNNTNVTNSVTFTPIKSEEIRLGGGASFNSQQCDSNDNVPGKHRAVANLRKANGQLVELYSKSPSGVVSNIGVSATFPGLVDSFYAYAQKDEPLTLSLRTLFVCVRSTVAATYTEKEAVYGDKVVPIGGLRIARIVDTTENGMATTRKFVYKDLNEQTSEAEIVRTPEFEEIVRETRICYTYNHNLGVNVPNGVERFPYYAVTSSNINQLYATHPNVFYKTVQEIVEGKSNIIHKYSTDTDVFGNVLYGNNIRNSQWTNAGWKNGREIFTKYLDGNNNLVRTVEMNYTEDPSRKYQVDGFSIRKNYDNPLTQNVSKTCKAEDVTRVTDVTYCSTSHNHKYPSVWSKNCVAIGANNVTQQYKDICYGKAVGEVIAFDDYLDNLDIMQYKNISYFEYLKSQKITDYLNGKEMKTETEYFYTNPSHTQLNKKKTIHPDLSVDEISYQYALEKGNQLMIDKNMVSIPLETQVTQTTGNTTKILSKTETIYPSALPHAVAGNLVLPLSLQSYNMQTPTEAQTEVTYDRYDDKGNILQYTTKDGVPVSVVWGYNKTLPIIKIEGIAYSQIENMISTYIADSDADALDPTKEPLLLIGYQRLRKDLSLVGKLITTYSYDPLIGVTSITPPSGILEKYVYDTANRLQKVEDLNGRIIKEYQYHYKN</sequence>
<reference evidence="3" key="2">
    <citation type="submission" date="2015-09" db="EMBL/GenBank/DDBJ databases">
        <title>Draft genome sequence of a multidrug-resistant Chryseobacterium indologenes isolate from Malaysia.</title>
        <authorList>
            <person name="Yu C.Y."/>
            <person name="Ang G.Y."/>
            <person name="Chan K.-G."/>
        </authorList>
    </citation>
    <scope>NUCLEOTIDE SEQUENCE [LARGE SCALE GENOMIC DNA]</scope>
    <source>
        <strain evidence="3">CI_885</strain>
    </source>
</reference>
<reference evidence="2 3" key="1">
    <citation type="journal article" date="2015" name="Genom Data">
        <title>Draft genome sequence of a multidrug-resistant Chryseobacterium indologenes isolate from Malaysia.</title>
        <authorList>
            <person name="Yu C.Y."/>
            <person name="Ang G.Y."/>
            <person name="Cheng H.J."/>
            <person name="Cheong Y.M."/>
            <person name="Yin W.F."/>
            <person name="Chan K.G."/>
        </authorList>
    </citation>
    <scope>NUCLEOTIDE SEQUENCE [LARGE SCALE GENOMIC DNA]</scope>
    <source>
        <strain evidence="2 3">CI_885</strain>
    </source>
</reference>